<dbReference type="GO" id="GO:0003677">
    <property type="term" value="F:DNA binding"/>
    <property type="evidence" value="ECO:0007669"/>
    <property type="project" value="UniProtKB-KW"/>
</dbReference>
<evidence type="ECO:0000256" key="5">
    <source>
        <dbReference type="ARBA" id="ARBA00023163"/>
    </source>
</evidence>
<evidence type="ECO:0000256" key="6">
    <source>
        <dbReference type="ARBA" id="ARBA00023242"/>
    </source>
</evidence>
<dbReference type="EMBL" id="BDDD01001257">
    <property type="protein sequence ID" value="GAV74665.1"/>
    <property type="molecule type" value="Genomic_DNA"/>
</dbReference>
<evidence type="ECO:0000256" key="7">
    <source>
        <dbReference type="RuleBase" id="RU367160"/>
    </source>
</evidence>
<evidence type="ECO:0000313" key="8">
    <source>
        <dbReference type="EMBL" id="GAV74665.1"/>
    </source>
</evidence>
<comment type="similarity">
    <text evidence="2 7">Belongs to the BBR/BPC family.</text>
</comment>
<keyword evidence="4 7" id="KW-0238">DNA-binding</keyword>
<comment type="subcellular location">
    <subcellularLocation>
        <location evidence="1 7">Nucleus</location>
    </subcellularLocation>
</comment>
<evidence type="ECO:0000256" key="2">
    <source>
        <dbReference type="ARBA" id="ARBA00007911"/>
    </source>
</evidence>
<dbReference type="SMART" id="SM01226">
    <property type="entry name" value="GAGA_bind"/>
    <property type="match status" value="1"/>
</dbReference>
<dbReference type="Pfam" id="PF06217">
    <property type="entry name" value="GAGA_bind"/>
    <property type="match status" value="1"/>
</dbReference>
<evidence type="ECO:0000256" key="4">
    <source>
        <dbReference type="ARBA" id="ARBA00023125"/>
    </source>
</evidence>
<dbReference type="GO" id="GO:0003700">
    <property type="term" value="F:DNA-binding transcription factor activity"/>
    <property type="evidence" value="ECO:0007669"/>
    <property type="project" value="UniProtKB-UniRule"/>
</dbReference>
<keyword evidence="9" id="KW-1185">Reference proteome</keyword>
<dbReference type="InterPro" id="IPR010409">
    <property type="entry name" value="GAGA-bd_tscrpt_act"/>
</dbReference>
<protein>
    <recommendedName>
        <fullName evidence="7">GAGA-binding transcriptional activator</fullName>
    </recommendedName>
</protein>
<reference evidence="9" key="1">
    <citation type="submission" date="2016-04" db="EMBL/GenBank/DDBJ databases">
        <title>Cephalotus genome sequencing.</title>
        <authorList>
            <person name="Fukushima K."/>
            <person name="Hasebe M."/>
            <person name="Fang X."/>
        </authorList>
    </citation>
    <scope>NUCLEOTIDE SEQUENCE [LARGE SCALE GENOMIC DNA]</scope>
    <source>
        <strain evidence="9">cv. St1</strain>
    </source>
</reference>
<comment type="caution">
    <text evidence="8">The sequence shown here is derived from an EMBL/GenBank/DDBJ whole genome shotgun (WGS) entry which is preliminary data.</text>
</comment>
<evidence type="ECO:0000313" key="9">
    <source>
        <dbReference type="Proteomes" id="UP000187406"/>
    </source>
</evidence>
<proteinExistence type="inferred from homology"/>
<dbReference type="InParanoid" id="A0A1Q3C349"/>
<name>A0A1Q3C349_CEPFO</name>
<keyword evidence="6 7" id="KW-0539">Nucleus</keyword>
<dbReference type="STRING" id="3775.A0A1Q3C349"/>
<dbReference type="Proteomes" id="UP000187406">
    <property type="component" value="Unassembled WGS sequence"/>
</dbReference>
<accession>A0A1Q3C349</accession>
<comment type="function">
    <text evidence="7">Transcriptional regulator that specifically binds to GA-rich elements (GAGA-repeats) present in regulatory sequences of genes involved in developmental processes.</text>
</comment>
<gene>
    <name evidence="8" type="ORF">CFOL_v3_18145</name>
</gene>
<dbReference type="GO" id="GO:0005634">
    <property type="term" value="C:nucleus"/>
    <property type="evidence" value="ECO:0007669"/>
    <property type="project" value="UniProtKB-SubCell"/>
</dbReference>
<organism evidence="8 9">
    <name type="scientific">Cephalotus follicularis</name>
    <name type="common">Albany pitcher plant</name>
    <dbReference type="NCBI Taxonomy" id="3775"/>
    <lineage>
        <taxon>Eukaryota</taxon>
        <taxon>Viridiplantae</taxon>
        <taxon>Streptophyta</taxon>
        <taxon>Embryophyta</taxon>
        <taxon>Tracheophyta</taxon>
        <taxon>Spermatophyta</taxon>
        <taxon>Magnoliopsida</taxon>
        <taxon>eudicotyledons</taxon>
        <taxon>Gunneridae</taxon>
        <taxon>Pentapetalae</taxon>
        <taxon>rosids</taxon>
        <taxon>fabids</taxon>
        <taxon>Oxalidales</taxon>
        <taxon>Cephalotaceae</taxon>
        <taxon>Cephalotus</taxon>
    </lineage>
</organism>
<dbReference type="OrthoDB" id="1883964at2759"/>
<sequence length="155" mass="17346">MPLVMNKKIMGILVEKDAAIRDRNMAIEEKKEALLAPDQALEQPDKALAERNNAMMERDNAIAMSQYQENAINYPLGGGAQRGGKRIHHATYHPIDMDKTLNTGEIHVIGAFPISTIPPEAVMSRWAKRTKDNKVVPLKTLKSPRKTEKSWGGFK</sequence>
<evidence type="ECO:0000256" key="3">
    <source>
        <dbReference type="ARBA" id="ARBA00023015"/>
    </source>
</evidence>
<keyword evidence="5 7" id="KW-0804">Transcription</keyword>
<dbReference type="AlphaFoldDB" id="A0A1Q3C349"/>
<keyword evidence="3 7" id="KW-0805">Transcription regulation</keyword>
<evidence type="ECO:0000256" key="1">
    <source>
        <dbReference type="ARBA" id="ARBA00004123"/>
    </source>
</evidence>